<name>A0A1U8KTW3_GOSHI</name>
<dbReference type="Pfam" id="PF03732">
    <property type="entry name" value="Retrotrans_gag"/>
    <property type="match status" value="1"/>
</dbReference>
<dbReference type="Proteomes" id="UP000818029">
    <property type="component" value="Chromosome A12"/>
</dbReference>
<gene>
    <name evidence="4" type="primary">LOC107920592</name>
</gene>
<sequence length="509" mass="58597">MVPDLDEVVKEERAKAESQKQLEERCKWLEEKARAMKGVDRHPGINAKDLSLVPDLVLPYKFRMPEFEKYNGTSCPEAHTTMFYRRMMGLVGVAAKWYNQLSQNRISSWRDLVQAFMKQYSHVTDITPDRITLQNMEKKPNESFKQYAQRWREMAIQVQPPLLEKETTMLFINTLKASFATKSFVDVVMTGEMIENAIRNGRIDAGESAKMQESGTRQNNEKIQFTPISMTYKELYQSLLDAHVVAPFYLKPLQPLFPKWYDANTQCEYHAGIVGHSIENCTTFKKLVERFIQMGIVKFDNPPSTKNPLPNHTNNGVNAIDGENYCEFHHKEGHKIQECEGFRVVIQGLMDSKEIEFYKEVTKEEYICASESVSSAPKVNYPVVIISHPKNEAGVQVTPKIIIQKPAVFSYKDNKRVPWNYNCNVTIPGKESSVCPLKEDQHIGSHTRSRRRHDLTSARTEPVKGKDLAIEQKRGKAVEIEVPVNEPVKEEEAKEFLKFLKHNEYSVVE</sequence>
<reference evidence="4" key="2">
    <citation type="submission" date="2025-08" db="UniProtKB">
        <authorList>
            <consortium name="RefSeq"/>
        </authorList>
    </citation>
    <scope>IDENTIFICATION</scope>
</reference>
<dbReference type="GeneID" id="107920592"/>
<dbReference type="PaxDb" id="3635-A0A1U8KTW3"/>
<feature type="region of interest" description="Disordered" evidence="1">
    <location>
        <begin position="441"/>
        <end position="464"/>
    </location>
</feature>
<dbReference type="PANTHER" id="PTHR32108:SF5">
    <property type="entry name" value="DYNACTIN SUBUNIT 1-LIKE"/>
    <property type="match status" value="1"/>
</dbReference>
<accession>A0A1U8KTW3</accession>
<reference evidence="3" key="1">
    <citation type="journal article" date="2020" name="Nat. Genet.">
        <title>Genomic diversifications of five Gossypium allopolyploid species and their impact on cotton improvement.</title>
        <authorList>
            <person name="Chen Z.J."/>
            <person name="Sreedasyam A."/>
            <person name="Ando A."/>
            <person name="Song Q."/>
            <person name="De Santiago L.M."/>
            <person name="Hulse-Kemp A.M."/>
            <person name="Ding M."/>
            <person name="Ye W."/>
            <person name="Kirkbride R.C."/>
            <person name="Jenkins J."/>
            <person name="Plott C."/>
            <person name="Lovell J."/>
            <person name="Lin Y.M."/>
            <person name="Vaughn R."/>
            <person name="Liu B."/>
            <person name="Simpson S."/>
            <person name="Scheffler B.E."/>
            <person name="Wen L."/>
            <person name="Saski C.A."/>
            <person name="Grover C.E."/>
            <person name="Hu G."/>
            <person name="Conover J.L."/>
            <person name="Carlson J.W."/>
            <person name="Shu S."/>
            <person name="Boston L.B."/>
            <person name="Williams M."/>
            <person name="Peterson D.G."/>
            <person name="McGee K."/>
            <person name="Jones D.C."/>
            <person name="Wendel J.F."/>
            <person name="Stelly D.M."/>
            <person name="Grimwood J."/>
            <person name="Schmutz J."/>
        </authorList>
    </citation>
    <scope>NUCLEOTIDE SEQUENCE [LARGE SCALE GENOMIC DNA]</scope>
    <source>
        <strain evidence="3">cv. TM-1</strain>
    </source>
</reference>
<proteinExistence type="predicted"/>
<keyword evidence="3" id="KW-1185">Reference proteome</keyword>
<dbReference type="KEGG" id="ghi:107920592"/>
<evidence type="ECO:0000313" key="4">
    <source>
        <dbReference type="RefSeq" id="XP_016705871.1"/>
    </source>
</evidence>
<protein>
    <recommendedName>
        <fullName evidence="2">Retrotransposon gag domain-containing protein</fullName>
    </recommendedName>
</protein>
<feature type="domain" description="Retrotransposon gag" evidence="2">
    <location>
        <begin position="90"/>
        <end position="172"/>
    </location>
</feature>
<evidence type="ECO:0000313" key="3">
    <source>
        <dbReference type="Proteomes" id="UP000818029"/>
    </source>
</evidence>
<dbReference type="RefSeq" id="XP_016705871.1">
    <property type="nucleotide sequence ID" value="XM_016850382.2"/>
</dbReference>
<evidence type="ECO:0000259" key="2">
    <source>
        <dbReference type="Pfam" id="PF03732"/>
    </source>
</evidence>
<evidence type="ECO:0000256" key="1">
    <source>
        <dbReference type="SAM" id="MobiDB-lite"/>
    </source>
</evidence>
<dbReference type="AlphaFoldDB" id="A0A1U8KTW3"/>
<dbReference type="InterPro" id="IPR005162">
    <property type="entry name" value="Retrotrans_gag_dom"/>
</dbReference>
<dbReference type="PANTHER" id="PTHR32108">
    <property type="entry name" value="DNA-DIRECTED RNA POLYMERASE SUBUNIT ALPHA"/>
    <property type="match status" value="1"/>
</dbReference>
<organism evidence="3 4">
    <name type="scientific">Gossypium hirsutum</name>
    <name type="common">Upland cotton</name>
    <name type="synonym">Gossypium mexicanum</name>
    <dbReference type="NCBI Taxonomy" id="3635"/>
    <lineage>
        <taxon>Eukaryota</taxon>
        <taxon>Viridiplantae</taxon>
        <taxon>Streptophyta</taxon>
        <taxon>Embryophyta</taxon>
        <taxon>Tracheophyta</taxon>
        <taxon>Spermatophyta</taxon>
        <taxon>Magnoliopsida</taxon>
        <taxon>eudicotyledons</taxon>
        <taxon>Gunneridae</taxon>
        <taxon>Pentapetalae</taxon>
        <taxon>rosids</taxon>
        <taxon>malvids</taxon>
        <taxon>Malvales</taxon>
        <taxon>Malvaceae</taxon>
        <taxon>Malvoideae</taxon>
        <taxon>Gossypium</taxon>
    </lineage>
</organism>